<reference evidence="1" key="2">
    <citation type="submission" date="2022-06" db="UniProtKB">
        <authorList>
            <consortium name="EnsemblMetazoa"/>
        </authorList>
    </citation>
    <scope>IDENTIFICATION</scope>
    <source>
        <strain evidence="1">PS312</strain>
    </source>
</reference>
<gene>
    <name evidence="1" type="primary">WBGene00272126</name>
</gene>
<evidence type="ECO:0000313" key="1">
    <source>
        <dbReference type="EnsemblMetazoa" id="PPA33757.1"/>
    </source>
</evidence>
<dbReference type="Pfam" id="PF10246">
    <property type="entry name" value="MRP-S35"/>
    <property type="match status" value="1"/>
</dbReference>
<dbReference type="AlphaFoldDB" id="A0A2A6BFP3"/>
<evidence type="ECO:0000313" key="2">
    <source>
        <dbReference type="Proteomes" id="UP000005239"/>
    </source>
</evidence>
<accession>A0A2A6BFP3</accession>
<sequence length="116" mass="13267">MTGYNEIVVTGIAIRYYAQKIKIHASWSFVIVGKVIRRVADDLYIDIVLKFHDVCKAPSLNNEFLDSSCDLTLLEADATLLRILYSPLGPVRPRIEKKQEPKESNEETKEELKTNE</sequence>
<dbReference type="Proteomes" id="UP000005239">
    <property type="component" value="Unassembled WGS sequence"/>
</dbReference>
<accession>A0A8R1YM96</accession>
<protein>
    <submittedName>
        <fullName evidence="1">Mrps-28</fullName>
    </submittedName>
</protein>
<proteinExistence type="predicted"/>
<dbReference type="EnsemblMetazoa" id="PPA33757.1">
    <property type="protein sequence ID" value="PPA33757.1"/>
    <property type="gene ID" value="WBGene00272126"/>
</dbReference>
<dbReference type="InterPro" id="IPR019375">
    <property type="entry name" value="Ribosomal_bS1m"/>
</dbReference>
<organism evidence="1 2">
    <name type="scientific">Pristionchus pacificus</name>
    <name type="common">Parasitic nematode worm</name>
    <dbReference type="NCBI Taxonomy" id="54126"/>
    <lineage>
        <taxon>Eukaryota</taxon>
        <taxon>Metazoa</taxon>
        <taxon>Ecdysozoa</taxon>
        <taxon>Nematoda</taxon>
        <taxon>Chromadorea</taxon>
        <taxon>Rhabditida</taxon>
        <taxon>Rhabditina</taxon>
        <taxon>Diplogasteromorpha</taxon>
        <taxon>Diplogasteroidea</taxon>
        <taxon>Neodiplogasteridae</taxon>
        <taxon>Pristionchus</taxon>
    </lineage>
</organism>
<name>A0A2A6BFP3_PRIPA</name>
<reference evidence="2" key="1">
    <citation type="journal article" date="2008" name="Nat. Genet.">
        <title>The Pristionchus pacificus genome provides a unique perspective on nematode lifestyle and parasitism.</title>
        <authorList>
            <person name="Dieterich C."/>
            <person name="Clifton S.W."/>
            <person name="Schuster L.N."/>
            <person name="Chinwalla A."/>
            <person name="Delehaunty K."/>
            <person name="Dinkelacker I."/>
            <person name="Fulton L."/>
            <person name="Fulton R."/>
            <person name="Godfrey J."/>
            <person name="Minx P."/>
            <person name="Mitreva M."/>
            <person name="Roeseler W."/>
            <person name="Tian H."/>
            <person name="Witte H."/>
            <person name="Yang S.P."/>
            <person name="Wilson R.K."/>
            <person name="Sommer R.J."/>
        </authorList>
    </citation>
    <scope>NUCLEOTIDE SEQUENCE [LARGE SCALE GENOMIC DNA]</scope>
    <source>
        <strain evidence="2">PS312</strain>
    </source>
</reference>
<keyword evidence="2" id="KW-1185">Reference proteome</keyword>